<name>A0A8J4BTN6_9CHLO</name>
<reference evidence="3" key="1">
    <citation type="journal article" date="2021" name="Proc. Natl. Acad. Sci. U.S.A.">
        <title>Three genomes in the algal genus Volvox reveal the fate of a haploid sex-determining region after a transition to homothallism.</title>
        <authorList>
            <person name="Yamamoto K."/>
            <person name="Hamaji T."/>
            <person name="Kawai-Toyooka H."/>
            <person name="Matsuzaki R."/>
            <person name="Takahashi F."/>
            <person name="Nishimura Y."/>
            <person name="Kawachi M."/>
            <person name="Noguchi H."/>
            <person name="Minakuchi Y."/>
            <person name="Umen J.G."/>
            <person name="Toyoda A."/>
            <person name="Nozaki H."/>
        </authorList>
    </citation>
    <scope>NUCLEOTIDE SEQUENCE</scope>
    <source>
        <strain evidence="3">NIES-3780</strain>
    </source>
</reference>
<feature type="compositionally biased region" description="Basic residues" evidence="2">
    <location>
        <begin position="617"/>
        <end position="630"/>
    </location>
</feature>
<feature type="region of interest" description="Disordered" evidence="2">
    <location>
        <begin position="1027"/>
        <end position="1078"/>
    </location>
</feature>
<dbReference type="EMBL" id="BNCO01000092">
    <property type="protein sequence ID" value="GIL67004.1"/>
    <property type="molecule type" value="Genomic_DNA"/>
</dbReference>
<feature type="region of interest" description="Disordered" evidence="2">
    <location>
        <begin position="617"/>
        <end position="691"/>
    </location>
</feature>
<proteinExistence type="predicted"/>
<feature type="compositionally biased region" description="Low complexity" evidence="2">
    <location>
        <begin position="929"/>
        <end position="954"/>
    </location>
</feature>
<sequence>GNTGGKHRSLPPKAKSSMAAARRDMETPPLYGDEQENDGDKGEEDDDVLAAATAWRSGWPAGLLNATVKALQLQSPLPGWNGAVVDGKLRDDDDESAGRTTAAAAAAAMEEGEKPKRRRGRPPGSSKRGGDGGGGVSTEIPQQQLMHWQREVKKVAEISGTSRGDTDNDFGSGGGAGGAGDASAGKEREGGKARVLSLLPGLSAPESYGMMLEDKDNTKAGCGGHGIGWRRGGAADIDVIVIDDDSDDSNAILKNSVRTAARQQQESPRPLQQQTQAPDSTAVRRVSWRRPEQEPEQQQLRGQQRVSRSGRRLRPSRRFAAEDFAGPRSSDCKREEEEEEEANGKDGRGAGKISEQRLMSDESAPRSPLPRGSSGRSDGCSSAGDSEGKEGDVLMYTRIPHNGRRGAHVADCGDGGIGKEHKEGAPSHRTPQIRPQLEVDQKAAQTQVQLTPDITVAAAIRTPPTAPKPNAHNGLHGCTPVDGGSGITHRAGASSAKGSRGRRRPSLVAAVAATFAGLLEGTKEERGDEEEVALTAVNEEMEGAEAEAVGAMQGAPEKLQLALHGARDGLNDGSVKPPAEVEEGLQVMQGLEDPMDVDGVDGGIRFVARRGRQLRRVGGCRRGSRRHPRGRPGPLGSELGTRTDEKQEAQRKGVAEQERKGRKRRLRAVLVSSDEDPEKDPEKGLGGGGGCTGSRAVVPLAAIAGDDDTDDDDMIFRPVKRIHTERKSVISVRSVGAEPARDATDGLLPMAASGCIHEASTTSCVAAIASTATGADDVAAMMTARQQDPEPQGVTKGGVKQVETTTAADALQLTPSAIEGLSPQPAEYNPSGPPSAEGPCPKVVVVAGSTAAAAAVGTTVTSAADPPAWAPAASLPISIAGRKRLAEALADPASNPNDIGHAGGLMSQGSWAEDSKVRRCAATEGQMDSTGASAATASARPPGGTAAATSTPTSCRRHQDAASAPGDAAGAAAGGAAMRLFASHAPWPAVFRPASAERQPCARLDLGSDAMSLSAGDLTAAASGHLEPTATGASGLQPGASLPQFGEQREHQHHAKGDVASPRMVAPGSVGGGVGGEEGCDTVERLRAELEAEWRERLRVELNRLREDHNRELMAKLVVARNLGRTKAEEESSKKSADLQRALTVHQGQVLELQRQLAAAVAAEEAARRALEEQQRQKEEEARAMRSEIEALRAQLLLLQQQQQQHALLGASSGSQQHAVSPSADPARASQETPRRQLAPTPQLSLVPLSAGGPAVGRAGIAVEYALHSPRETSPAPVATAAANTGNVSNQDIPHELCRKVSSPWPGSTQLSQQQQQHHHHHYHHQHQEKARHGRSTYPESSQAPLAIPLFNGLCSPGLSELGTPGIGKMVSAGGVLPAPLLHPAQPLSQAEEQQQSSASASGRAMPSLFVLSGGAAADVAPTRESILRAIVAHGSSGGISAAALVRTLEATRGTGVGGSASAAPSPYDKSGLRSRIASLLQDLVDEFEVMREGAGAANSTVDVTCEVTKYRPL</sequence>
<feature type="compositionally biased region" description="Low complexity" evidence="2">
    <location>
        <begin position="262"/>
        <end position="276"/>
    </location>
</feature>
<feature type="region of interest" description="Disordered" evidence="2">
    <location>
        <begin position="820"/>
        <end position="840"/>
    </location>
</feature>
<protein>
    <submittedName>
        <fullName evidence="3">Uncharacterized protein</fullName>
    </submittedName>
</protein>
<organism evidence="3 4">
    <name type="scientific">Volvox africanus</name>
    <dbReference type="NCBI Taxonomy" id="51714"/>
    <lineage>
        <taxon>Eukaryota</taxon>
        <taxon>Viridiplantae</taxon>
        <taxon>Chlorophyta</taxon>
        <taxon>core chlorophytes</taxon>
        <taxon>Chlorophyceae</taxon>
        <taxon>CS clade</taxon>
        <taxon>Chlamydomonadales</taxon>
        <taxon>Volvocaceae</taxon>
        <taxon>Volvox</taxon>
    </lineage>
</organism>
<feature type="compositionally biased region" description="Gly residues" evidence="2">
    <location>
        <begin position="171"/>
        <end position="180"/>
    </location>
</feature>
<accession>A0A8J4BTN6</accession>
<feature type="compositionally biased region" description="Basic and acidic residues" evidence="2">
    <location>
        <begin position="641"/>
        <end position="659"/>
    </location>
</feature>
<evidence type="ECO:0000313" key="4">
    <source>
        <dbReference type="Proteomes" id="UP000747399"/>
    </source>
</evidence>
<keyword evidence="1" id="KW-0175">Coiled coil</keyword>
<evidence type="ECO:0000313" key="3">
    <source>
        <dbReference type="EMBL" id="GIL67004.1"/>
    </source>
</evidence>
<evidence type="ECO:0000256" key="2">
    <source>
        <dbReference type="SAM" id="MobiDB-lite"/>
    </source>
</evidence>
<feature type="compositionally biased region" description="Acidic residues" evidence="2">
    <location>
        <begin position="33"/>
        <end position="47"/>
    </location>
</feature>
<feature type="non-terminal residue" evidence="3">
    <location>
        <position position="1"/>
    </location>
</feature>
<feature type="region of interest" description="Disordered" evidence="2">
    <location>
        <begin position="74"/>
        <end position="198"/>
    </location>
</feature>
<feature type="region of interest" description="Disordered" evidence="2">
    <location>
        <begin position="1"/>
        <end position="47"/>
    </location>
</feature>
<feature type="compositionally biased region" description="Basic residues" evidence="2">
    <location>
        <begin position="308"/>
        <end position="317"/>
    </location>
</feature>
<feature type="region of interest" description="Disordered" evidence="2">
    <location>
        <begin position="1208"/>
        <end position="1250"/>
    </location>
</feature>
<feature type="region of interest" description="Disordered" evidence="2">
    <location>
        <begin position="258"/>
        <end position="406"/>
    </location>
</feature>
<dbReference type="Proteomes" id="UP000747399">
    <property type="component" value="Unassembled WGS sequence"/>
</dbReference>
<feature type="region of interest" description="Disordered" evidence="2">
    <location>
        <begin position="1303"/>
        <end position="1341"/>
    </location>
</feature>
<feature type="compositionally biased region" description="Low complexity" evidence="2">
    <location>
        <begin position="961"/>
        <end position="970"/>
    </location>
</feature>
<feature type="compositionally biased region" description="Low complexity" evidence="2">
    <location>
        <begin position="365"/>
        <end position="385"/>
    </location>
</feature>
<evidence type="ECO:0000256" key="1">
    <source>
        <dbReference type="SAM" id="Coils"/>
    </source>
</evidence>
<feature type="coiled-coil region" evidence="1">
    <location>
        <begin position="1153"/>
        <end position="1202"/>
    </location>
</feature>
<keyword evidence="4" id="KW-1185">Reference proteome</keyword>
<comment type="caution">
    <text evidence="3">The sequence shown here is derived from an EMBL/GenBank/DDBJ whole genome shotgun (WGS) entry which is preliminary data.</text>
</comment>
<feature type="compositionally biased region" description="Low complexity" evidence="2">
    <location>
        <begin position="296"/>
        <end position="307"/>
    </location>
</feature>
<feature type="region of interest" description="Disordered" evidence="2">
    <location>
        <begin position="891"/>
        <end position="970"/>
    </location>
</feature>
<gene>
    <name evidence="3" type="ORF">Vafri_20382</name>
</gene>
<feature type="compositionally biased region" description="Basic residues" evidence="2">
    <location>
        <begin position="1"/>
        <end position="10"/>
    </location>
</feature>
<feature type="compositionally biased region" description="Basic and acidic residues" evidence="2">
    <location>
        <begin position="342"/>
        <end position="364"/>
    </location>
</feature>